<dbReference type="eggNOG" id="COG0243">
    <property type="taxonomic scope" value="Bacteria"/>
</dbReference>
<dbReference type="PATRIC" id="fig|1035195.3.peg.1262"/>
<name>L1MGY3_9CORY</name>
<protein>
    <submittedName>
        <fullName evidence="1">TIGR03085 family protein</fullName>
    </submittedName>
</protein>
<reference evidence="1 2" key="1">
    <citation type="submission" date="2012-05" db="EMBL/GenBank/DDBJ databases">
        <authorList>
            <person name="Weinstock G."/>
            <person name="Sodergren E."/>
            <person name="Lobos E.A."/>
            <person name="Fulton L."/>
            <person name="Fulton R."/>
            <person name="Courtney L."/>
            <person name="Fronick C."/>
            <person name="O'Laughlin M."/>
            <person name="Godfrey J."/>
            <person name="Wilson R.M."/>
            <person name="Miner T."/>
            <person name="Farmer C."/>
            <person name="Delehaunty K."/>
            <person name="Cordes M."/>
            <person name="Minx P."/>
            <person name="Tomlinson C."/>
            <person name="Chen J."/>
            <person name="Wollam A."/>
            <person name="Pepin K.H."/>
            <person name="Bhonagiri V."/>
            <person name="Zhang X."/>
            <person name="Suruliraj S."/>
            <person name="Warren W."/>
            <person name="Mitreva M."/>
            <person name="Mardis E.R."/>
            <person name="Wilson R.K."/>
        </authorList>
    </citation>
    <scope>NUCLEOTIDE SEQUENCE [LARGE SCALE GENOMIC DNA]</scope>
    <source>
        <strain evidence="1 2">F0235</strain>
    </source>
</reference>
<dbReference type="NCBIfam" id="TIGR03083">
    <property type="entry name" value="maleylpyruvate isomerase family mycothiol-dependent enzyme"/>
    <property type="match status" value="1"/>
</dbReference>
<organism evidence="1 2">
    <name type="scientific">Corynebacterium durum F0235</name>
    <dbReference type="NCBI Taxonomy" id="1035195"/>
    <lineage>
        <taxon>Bacteria</taxon>
        <taxon>Bacillati</taxon>
        <taxon>Actinomycetota</taxon>
        <taxon>Actinomycetes</taxon>
        <taxon>Mycobacteriales</taxon>
        <taxon>Corynebacteriaceae</taxon>
        <taxon>Corynebacterium</taxon>
    </lineage>
</organism>
<dbReference type="HOGENOM" id="CLU_1287934_0_0_11"/>
<dbReference type="Proteomes" id="UP000010445">
    <property type="component" value="Unassembled WGS sequence"/>
</dbReference>
<proteinExistence type="predicted"/>
<keyword evidence="2" id="KW-1185">Reference proteome</keyword>
<dbReference type="InterPro" id="IPR017519">
    <property type="entry name" value="CHP03085"/>
</dbReference>
<dbReference type="InterPro" id="IPR034660">
    <property type="entry name" value="DinB/YfiT-like"/>
</dbReference>
<dbReference type="OrthoDB" id="3268903at2"/>
<dbReference type="InterPro" id="IPR017517">
    <property type="entry name" value="Maleyloyr_isom"/>
</dbReference>
<dbReference type="EMBL" id="AMEM01000018">
    <property type="protein sequence ID" value="EKX90191.1"/>
    <property type="molecule type" value="Genomic_DNA"/>
</dbReference>
<evidence type="ECO:0000313" key="2">
    <source>
        <dbReference type="Proteomes" id="UP000010445"/>
    </source>
</evidence>
<dbReference type="AlphaFoldDB" id="L1MGY3"/>
<dbReference type="NCBIfam" id="TIGR03085">
    <property type="entry name" value="TIGR03085 family metal-binding protein"/>
    <property type="match status" value="1"/>
</dbReference>
<gene>
    <name evidence="1" type="ORF">HMPREF9997_01406</name>
</gene>
<accession>L1MGY3</accession>
<evidence type="ECO:0000313" key="1">
    <source>
        <dbReference type="EMBL" id="EKX90191.1"/>
    </source>
</evidence>
<sequence>MVRLGRMSFSASERTQLAKLLLEVGPDAPTLCGDWTTRDLAIHLYLRENRPDAAAGMFIGPVKGHLERVTEQVGRSMTYERVVGEWAKGPARFNPMRLVDPLVNAGEHYVHHEDVRRAQEKWQPRAFGQEDRKALHRVLQTMSRLLLSKTTVPLVLNPEGMDRIVVVEQRGVANPAQSVQVIGSVSELVLWAYNRPTVGVRVDGEQNAIARREA</sequence>
<dbReference type="SUPFAM" id="SSF109854">
    <property type="entry name" value="DinB/YfiT-like putative metalloenzymes"/>
    <property type="match status" value="1"/>
</dbReference>
<comment type="caution">
    <text evidence="1">The sequence shown here is derived from an EMBL/GenBank/DDBJ whole genome shotgun (WGS) entry which is preliminary data.</text>
</comment>
<dbReference type="STRING" id="1035195.HMPREF9997_01406"/>